<dbReference type="Pfam" id="PF25967">
    <property type="entry name" value="RND-MFP_C"/>
    <property type="match status" value="1"/>
</dbReference>
<evidence type="ECO:0000313" key="6">
    <source>
        <dbReference type="Proteomes" id="UP000637628"/>
    </source>
</evidence>
<dbReference type="InterPro" id="IPR058636">
    <property type="entry name" value="Beta-barrel_YknX"/>
</dbReference>
<evidence type="ECO:0000256" key="1">
    <source>
        <dbReference type="SAM" id="Coils"/>
    </source>
</evidence>
<evidence type="ECO:0000259" key="3">
    <source>
        <dbReference type="Pfam" id="PF25967"/>
    </source>
</evidence>
<evidence type="ECO:0000313" key="5">
    <source>
        <dbReference type="EMBL" id="GIE04752.1"/>
    </source>
</evidence>
<comment type="caution">
    <text evidence="5">The sequence shown here is derived from an EMBL/GenBank/DDBJ whole genome shotgun (WGS) entry which is preliminary data.</text>
</comment>
<evidence type="ECO:0000256" key="2">
    <source>
        <dbReference type="SAM" id="MobiDB-lite"/>
    </source>
</evidence>
<dbReference type="EMBL" id="BOML01000050">
    <property type="protein sequence ID" value="GIE04752.1"/>
    <property type="molecule type" value="Genomic_DNA"/>
</dbReference>
<dbReference type="SUPFAM" id="SSF111369">
    <property type="entry name" value="HlyD-like secretion proteins"/>
    <property type="match status" value="1"/>
</dbReference>
<gene>
    <name evidence="5" type="ORF">Adu01nite_61020</name>
</gene>
<dbReference type="InterPro" id="IPR058627">
    <property type="entry name" value="MdtA-like_C"/>
</dbReference>
<feature type="compositionally biased region" description="Low complexity" evidence="2">
    <location>
        <begin position="348"/>
        <end position="357"/>
    </location>
</feature>
<dbReference type="Pfam" id="PF25990">
    <property type="entry name" value="Beta-barrel_YknX"/>
    <property type="match status" value="1"/>
</dbReference>
<dbReference type="Gene3D" id="2.40.420.20">
    <property type="match status" value="1"/>
</dbReference>
<feature type="region of interest" description="Disordered" evidence="2">
    <location>
        <begin position="345"/>
        <end position="381"/>
    </location>
</feature>
<feature type="coiled-coil region" evidence="1">
    <location>
        <begin position="100"/>
        <end position="127"/>
    </location>
</feature>
<dbReference type="Gene3D" id="2.40.30.170">
    <property type="match status" value="1"/>
</dbReference>
<feature type="region of interest" description="Disordered" evidence="2">
    <location>
        <begin position="173"/>
        <end position="192"/>
    </location>
</feature>
<dbReference type="Proteomes" id="UP000637628">
    <property type="component" value="Unassembled WGS sequence"/>
</dbReference>
<accession>A0ABQ3Z4J4</accession>
<dbReference type="PANTHER" id="PTHR30469">
    <property type="entry name" value="MULTIDRUG RESISTANCE PROTEIN MDTA"/>
    <property type="match status" value="1"/>
</dbReference>
<feature type="domain" description="YknX-like beta-barrel" evidence="4">
    <location>
        <begin position="207"/>
        <end position="282"/>
    </location>
</feature>
<name>A0ABQ3Z4J4_9ACTN</name>
<keyword evidence="1" id="KW-0175">Coiled coil</keyword>
<sequence>MRRVPSLLVNLALAVLALGAVGWSILLVRDTGTTTTKASSGSRTVTVAQGTVTATVAATGTLATASTASASFETSGTVTAVYTKVGQSVKSGQLLAKVGSAAAQRALALAEANLDAAQDALARARTAGSDTTTAANNVTTAKLAVEDAQADVAGTKLTAPMAGTVIAVNGTVGSSTSGSSSSGGAGGSTSSSSGSSGFVEIADLDELQVSASFGEADATKLKAGQAATITWDALSGATATGKVLGIDPSATTSNSVVTYGVTASIGTLPDGAKPGQSVTVTVTTGTAADAVYVNSAAVTVSGTRYTVTVVGTDGTTETRTVKVGVQGDDAYQITDGLTVGEKVVVPETSSSTSTSSSQDGPGSGFGTGSGGGAPGGGGGPP</sequence>
<feature type="compositionally biased region" description="Gly residues" evidence="2">
    <location>
        <begin position="361"/>
        <end position="381"/>
    </location>
</feature>
<dbReference type="Gene3D" id="2.40.50.100">
    <property type="match status" value="1"/>
</dbReference>
<feature type="domain" description="Multidrug resistance protein MdtA-like C-terminal permuted SH3" evidence="3">
    <location>
        <begin position="290"/>
        <end position="346"/>
    </location>
</feature>
<dbReference type="PANTHER" id="PTHR30469:SF33">
    <property type="entry name" value="SLR1207 PROTEIN"/>
    <property type="match status" value="1"/>
</dbReference>
<organism evidence="5 6">
    <name type="scientific">Paractinoplanes durhamensis</name>
    <dbReference type="NCBI Taxonomy" id="113563"/>
    <lineage>
        <taxon>Bacteria</taxon>
        <taxon>Bacillati</taxon>
        <taxon>Actinomycetota</taxon>
        <taxon>Actinomycetes</taxon>
        <taxon>Micromonosporales</taxon>
        <taxon>Micromonosporaceae</taxon>
        <taxon>Paractinoplanes</taxon>
    </lineage>
</organism>
<protein>
    <submittedName>
        <fullName evidence="5">Uncharacterized protein</fullName>
    </submittedName>
</protein>
<keyword evidence="6" id="KW-1185">Reference proteome</keyword>
<evidence type="ECO:0000259" key="4">
    <source>
        <dbReference type="Pfam" id="PF25990"/>
    </source>
</evidence>
<reference evidence="5 6" key="1">
    <citation type="submission" date="2021-01" db="EMBL/GenBank/DDBJ databases">
        <title>Whole genome shotgun sequence of Actinoplanes durhamensis NBRC 14914.</title>
        <authorList>
            <person name="Komaki H."/>
            <person name="Tamura T."/>
        </authorList>
    </citation>
    <scope>NUCLEOTIDE SEQUENCE [LARGE SCALE GENOMIC DNA]</scope>
    <source>
        <strain evidence="5 6">NBRC 14914</strain>
    </source>
</reference>
<dbReference type="RefSeq" id="WP_203731773.1">
    <property type="nucleotide sequence ID" value="NZ_BAAATX010000021.1"/>
</dbReference>
<proteinExistence type="predicted"/>